<evidence type="ECO:0000313" key="7">
    <source>
        <dbReference type="EMBL" id="OGH02688.1"/>
    </source>
</evidence>
<evidence type="ECO:0000256" key="5">
    <source>
        <dbReference type="SAM" id="Phobius"/>
    </source>
</evidence>
<proteinExistence type="predicted"/>
<gene>
    <name evidence="7" type="ORF">A2557_11430</name>
</gene>
<sequence>MIRQLMLAQLRVMFREPGVLFWVFGFPILMSWILGIAFSGEGQKNLTLPWVGPDTYLAELSQSGQLSKEEGGWRMEVWGPAKEVLHFKAMEDSEAQTWVRRGRAQLIASFDGTQLHLQLDPKNPEANATFHLLKNGLENQTLELQIDPITTQGGRYVDFLIPGLMAMGIMNSCIWGIGWTLIEMRMKKLLRRMVATPMPKGALIFSQFLNRLVVSTIELSVLFAFAWGYFRISLVGSLLALLALIIAGNIAFAGLALLMACRTSSTTVGSGLVNLTTMPMMILSGIFFSYQNFPEWSWPYLSNLPLSLLADGMRAIIHEGAGLAQVAYPLTALTATGLLCSFLALRVFRWY</sequence>
<feature type="transmembrane region" description="Helical" evidence="5">
    <location>
        <begin position="326"/>
        <end position="348"/>
    </location>
</feature>
<keyword evidence="4 5" id="KW-0472">Membrane</keyword>
<keyword evidence="2 5" id="KW-0812">Transmembrane</keyword>
<dbReference type="AlphaFoldDB" id="A0A1F6GX25"/>
<feature type="transmembrane region" description="Helical" evidence="5">
    <location>
        <begin position="208"/>
        <end position="230"/>
    </location>
</feature>
<evidence type="ECO:0000256" key="3">
    <source>
        <dbReference type="ARBA" id="ARBA00022989"/>
    </source>
</evidence>
<dbReference type="PANTHER" id="PTHR43027">
    <property type="entry name" value="DOXORUBICIN RESISTANCE ABC TRANSPORTER PERMEASE PROTEIN DRRC-RELATED"/>
    <property type="match status" value="1"/>
</dbReference>
<protein>
    <recommendedName>
        <fullName evidence="6">ABC transmembrane type-2 domain-containing protein</fullName>
    </recommendedName>
</protein>
<accession>A0A1F6GX25</accession>
<comment type="caution">
    <text evidence="7">The sequence shown here is derived from an EMBL/GenBank/DDBJ whole genome shotgun (WGS) entry which is preliminary data.</text>
</comment>
<name>A0A1F6GX25_9PROT</name>
<dbReference type="GO" id="GO:0016020">
    <property type="term" value="C:membrane"/>
    <property type="evidence" value="ECO:0007669"/>
    <property type="project" value="UniProtKB-SubCell"/>
</dbReference>
<dbReference type="InterPro" id="IPR047817">
    <property type="entry name" value="ABC2_TM_bact-type"/>
</dbReference>
<feature type="transmembrane region" description="Helical" evidence="5">
    <location>
        <begin position="236"/>
        <end position="260"/>
    </location>
</feature>
<dbReference type="Pfam" id="PF12698">
    <property type="entry name" value="ABC2_membrane_3"/>
    <property type="match status" value="1"/>
</dbReference>
<comment type="subcellular location">
    <subcellularLocation>
        <location evidence="1">Membrane</location>
        <topology evidence="1">Multi-pass membrane protein</topology>
    </subcellularLocation>
</comment>
<feature type="transmembrane region" description="Helical" evidence="5">
    <location>
        <begin position="20"/>
        <end position="40"/>
    </location>
</feature>
<evidence type="ECO:0000313" key="8">
    <source>
        <dbReference type="Proteomes" id="UP000177583"/>
    </source>
</evidence>
<evidence type="ECO:0000256" key="4">
    <source>
        <dbReference type="ARBA" id="ARBA00023136"/>
    </source>
</evidence>
<dbReference type="Proteomes" id="UP000177583">
    <property type="component" value="Unassembled WGS sequence"/>
</dbReference>
<organism evidence="7 8">
    <name type="scientific">Candidatus Lambdaproteobacteria bacterium RIFOXYD2_FULL_56_26</name>
    <dbReference type="NCBI Taxonomy" id="1817773"/>
    <lineage>
        <taxon>Bacteria</taxon>
        <taxon>Pseudomonadati</taxon>
        <taxon>Pseudomonadota</taxon>
        <taxon>Candidatus Lambdaproteobacteria</taxon>
    </lineage>
</organism>
<evidence type="ECO:0000256" key="1">
    <source>
        <dbReference type="ARBA" id="ARBA00004141"/>
    </source>
</evidence>
<feature type="transmembrane region" description="Helical" evidence="5">
    <location>
        <begin position="159"/>
        <end position="182"/>
    </location>
</feature>
<dbReference type="InterPro" id="IPR013525">
    <property type="entry name" value="ABC2_TM"/>
</dbReference>
<dbReference type="PROSITE" id="PS51012">
    <property type="entry name" value="ABC_TM2"/>
    <property type="match status" value="1"/>
</dbReference>
<dbReference type="GO" id="GO:0140359">
    <property type="term" value="F:ABC-type transporter activity"/>
    <property type="evidence" value="ECO:0007669"/>
    <property type="project" value="InterPro"/>
</dbReference>
<dbReference type="InterPro" id="IPR052902">
    <property type="entry name" value="ABC-2_transporter"/>
</dbReference>
<dbReference type="PANTHER" id="PTHR43027:SF2">
    <property type="entry name" value="TRANSPORT PERMEASE PROTEIN"/>
    <property type="match status" value="1"/>
</dbReference>
<evidence type="ECO:0000256" key="2">
    <source>
        <dbReference type="ARBA" id="ARBA00022692"/>
    </source>
</evidence>
<feature type="transmembrane region" description="Helical" evidence="5">
    <location>
        <begin position="272"/>
        <end position="290"/>
    </location>
</feature>
<dbReference type="EMBL" id="MFNF01000021">
    <property type="protein sequence ID" value="OGH02688.1"/>
    <property type="molecule type" value="Genomic_DNA"/>
</dbReference>
<keyword evidence="3 5" id="KW-1133">Transmembrane helix</keyword>
<evidence type="ECO:0000259" key="6">
    <source>
        <dbReference type="PROSITE" id="PS51012"/>
    </source>
</evidence>
<feature type="domain" description="ABC transmembrane type-2" evidence="6">
    <location>
        <begin position="126"/>
        <end position="351"/>
    </location>
</feature>
<reference evidence="7 8" key="1">
    <citation type="journal article" date="2016" name="Nat. Commun.">
        <title>Thousands of microbial genomes shed light on interconnected biogeochemical processes in an aquifer system.</title>
        <authorList>
            <person name="Anantharaman K."/>
            <person name="Brown C.T."/>
            <person name="Hug L.A."/>
            <person name="Sharon I."/>
            <person name="Castelle C.J."/>
            <person name="Probst A.J."/>
            <person name="Thomas B.C."/>
            <person name="Singh A."/>
            <person name="Wilkins M.J."/>
            <person name="Karaoz U."/>
            <person name="Brodie E.L."/>
            <person name="Williams K.H."/>
            <person name="Hubbard S.S."/>
            <person name="Banfield J.F."/>
        </authorList>
    </citation>
    <scope>NUCLEOTIDE SEQUENCE [LARGE SCALE GENOMIC DNA]</scope>
</reference>